<sequence length="639" mass="70640">MRTSNTSKLVWIGLLFLSVLPFFNSCSKGDDGPVIPPTPTAEFYRLPIDGEEPFLKWVGVLGSTKVDDTADINGDAVLRINKNLVSVTDGKSNLTGKGSAAAFDFVYGIRNKDTIHSYTNVSLLNNPTLNVEDYIHRVSIYCNVAGATTTFWDEGQTIPGISFNRDGTIRSKTSTITDDEGNGFFAFYDTEKNRTLDSITVNPNNPDLEQRTFPNVTISDSNTDPKNFIFEFESGIGAGIAFAITPTINEVNAVYNATITATSIDSPEYTYTQPTTNDQAIFEDVAVSGPYQITIASNEEDPIFFTTIDTVEVSSSEDKNFIIDVDKVQNEQDITMYVREFDNLNQFVSNYTVELQNADTGAVIATATTDGNGQILFENIPGETNIQVVGSKLNYYTKTNETHPIPFVDRVSEADITLNVLANQKINYLADGKPVEAEIINWYLPRQDNTQMAKDELIIFFPEADQQDTAIEHLTNAASLVGLTNFVAYDELSQFQGYPSGEMISQYNPFPGGETFPGLITTNVTSYFGTATGNAGKLLSNGRIANIYTTTFNLGGTEALDHHEFGNLNWPLIDGNITLSNGEFFITSRSPLASEIVQIDESKWDETLMPYTLQMQKNHYTQTDSEGRPIEYSMPTKFE</sequence>
<keyword evidence="2" id="KW-1185">Reference proteome</keyword>
<gene>
    <name evidence="1" type="ORF">HPE63_02960</name>
</gene>
<dbReference type="Proteomes" id="UP000598350">
    <property type="component" value="Unassembled WGS sequence"/>
</dbReference>
<accession>A0ABR7V9N6</accession>
<proteinExistence type="predicted"/>
<organism evidence="1 2">
    <name type="scientific">Maribacter arenosus</name>
    <dbReference type="NCBI Taxonomy" id="1854708"/>
    <lineage>
        <taxon>Bacteria</taxon>
        <taxon>Pseudomonadati</taxon>
        <taxon>Bacteroidota</taxon>
        <taxon>Flavobacteriia</taxon>
        <taxon>Flavobacteriales</taxon>
        <taxon>Flavobacteriaceae</taxon>
        <taxon>Maribacter</taxon>
    </lineage>
</organism>
<dbReference type="EMBL" id="JABTCG010000001">
    <property type="protein sequence ID" value="MBD0849616.1"/>
    <property type="molecule type" value="Genomic_DNA"/>
</dbReference>
<reference evidence="1 2" key="1">
    <citation type="submission" date="2020-05" db="EMBL/GenBank/DDBJ databases">
        <title>The draft genome sequence of Maribacter arenosus CAU 1321.</title>
        <authorList>
            <person name="Mu L."/>
        </authorList>
    </citation>
    <scope>NUCLEOTIDE SEQUENCE [LARGE SCALE GENOMIC DNA]</scope>
    <source>
        <strain evidence="1 2">CAU 1321</strain>
    </source>
</reference>
<evidence type="ECO:0000313" key="2">
    <source>
        <dbReference type="Proteomes" id="UP000598350"/>
    </source>
</evidence>
<dbReference type="RefSeq" id="WP_188312732.1">
    <property type="nucleotide sequence ID" value="NZ_JABTCG010000001.1"/>
</dbReference>
<evidence type="ECO:0000313" key="1">
    <source>
        <dbReference type="EMBL" id="MBD0849616.1"/>
    </source>
</evidence>
<dbReference type="InterPro" id="IPR013783">
    <property type="entry name" value="Ig-like_fold"/>
</dbReference>
<comment type="caution">
    <text evidence="1">The sequence shown here is derived from an EMBL/GenBank/DDBJ whole genome shotgun (WGS) entry which is preliminary data.</text>
</comment>
<name>A0ABR7V9N6_9FLAO</name>
<protein>
    <submittedName>
        <fullName evidence="1">Carboxypeptidase regulatory-like domain-containing protein</fullName>
    </submittedName>
</protein>
<dbReference type="SUPFAM" id="SSF49478">
    <property type="entry name" value="Cna protein B-type domain"/>
    <property type="match status" value="1"/>
</dbReference>
<dbReference type="Gene3D" id="2.60.40.10">
    <property type="entry name" value="Immunoglobulins"/>
    <property type="match status" value="1"/>
</dbReference>